<dbReference type="AlphaFoldDB" id="F6Y5N8"/>
<dbReference type="GO" id="GO:0030488">
    <property type="term" value="P:tRNA methylation"/>
    <property type="evidence" value="ECO:0000318"/>
    <property type="project" value="GO_Central"/>
</dbReference>
<evidence type="ECO:0000256" key="5">
    <source>
        <dbReference type="ARBA" id="ARBA00022679"/>
    </source>
</evidence>
<dbReference type="PANTHER" id="PTHR21210:SF0">
    <property type="entry name" value="TRNA (URACIL-O(2)-)-METHYLTRANSFERASE-RELATED"/>
    <property type="match status" value="1"/>
</dbReference>
<dbReference type="InParanoid" id="F6Y5N8"/>
<dbReference type="HOGENOM" id="CLU_021025_0_0_1"/>
<comment type="similarity">
    <text evidence="2 10">Belongs to the TRM44 family.</text>
</comment>
<evidence type="ECO:0000256" key="8">
    <source>
        <dbReference type="ARBA" id="ARBA00047957"/>
    </source>
</evidence>
<keyword evidence="9" id="KW-0479">Metal-binding</keyword>
<evidence type="ECO:0000256" key="2">
    <source>
        <dbReference type="ARBA" id="ARBA00009056"/>
    </source>
</evidence>
<feature type="domain" description="C3H1-type" evidence="11">
    <location>
        <begin position="449"/>
        <end position="479"/>
    </location>
</feature>
<keyword evidence="6 10" id="KW-0949">S-adenosyl-L-methionine</keyword>
<dbReference type="FunCoup" id="F6Y5N8">
    <property type="interactions" value="779"/>
</dbReference>
<comment type="function">
    <text evidence="10">Adenosyl-L-methionine (AdoMet)-dependent tRNA (uracil-O(2)-)-methyltransferase.</text>
</comment>
<dbReference type="Pfam" id="PF07757">
    <property type="entry name" value="AdoMet_MTase"/>
    <property type="match status" value="1"/>
</dbReference>
<dbReference type="OMA" id="CFFKLHH"/>
<keyword evidence="7 10" id="KW-0819">tRNA processing</keyword>
<dbReference type="PANTHER" id="PTHR21210">
    <property type="entry name" value="TRNA (URACIL-O(2)-)-METHYLTRANSFERASE-RELATED"/>
    <property type="match status" value="1"/>
</dbReference>
<dbReference type="EMBL" id="EAAA01001452">
    <property type="status" value="NOT_ANNOTATED_CDS"/>
    <property type="molecule type" value="Genomic_DNA"/>
</dbReference>
<protein>
    <recommendedName>
        <fullName evidence="10">tRNA (uracil-O(2)-)-methyltransferase</fullName>
        <ecNumber evidence="10">2.1.1.211</ecNumber>
    </recommendedName>
</protein>
<comment type="subcellular location">
    <subcellularLocation>
        <location evidence="1 10">Cytoplasm</location>
    </subcellularLocation>
</comment>
<evidence type="ECO:0000256" key="9">
    <source>
        <dbReference type="PROSITE-ProRule" id="PRU00723"/>
    </source>
</evidence>
<dbReference type="InterPro" id="IPR000571">
    <property type="entry name" value="Znf_CCCH"/>
</dbReference>
<dbReference type="GO" id="GO:0005737">
    <property type="term" value="C:cytoplasm"/>
    <property type="evidence" value="ECO:0007669"/>
    <property type="project" value="UniProtKB-SubCell"/>
</dbReference>
<reference evidence="13" key="1">
    <citation type="journal article" date="2002" name="Science">
        <title>The draft genome of Ciona intestinalis: insights into chordate and vertebrate origins.</title>
        <authorList>
            <person name="Dehal P."/>
            <person name="Satou Y."/>
            <person name="Campbell R.K."/>
            <person name="Chapman J."/>
            <person name="Degnan B."/>
            <person name="De Tomaso A."/>
            <person name="Davidson B."/>
            <person name="Di Gregorio A."/>
            <person name="Gelpke M."/>
            <person name="Goodstein D.M."/>
            <person name="Harafuji N."/>
            <person name="Hastings K.E."/>
            <person name="Ho I."/>
            <person name="Hotta K."/>
            <person name="Huang W."/>
            <person name="Kawashima T."/>
            <person name="Lemaire P."/>
            <person name="Martinez D."/>
            <person name="Meinertzhagen I.A."/>
            <person name="Necula S."/>
            <person name="Nonaka M."/>
            <person name="Putnam N."/>
            <person name="Rash S."/>
            <person name="Saiga H."/>
            <person name="Satake M."/>
            <person name="Terry A."/>
            <person name="Yamada L."/>
            <person name="Wang H.G."/>
            <person name="Awazu S."/>
            <person name="Azumi K."/>
            <person name="Boore J."/>
            <person name="Branno M."/>
            <person name="Chin-Bow S."/>
            <person name="DeSantis R."/>
            <person name="Doyle S."/>
            <person name="Francino P."/>
            <person name="Keys D.N."/>
            <person name="Haga S."/>
            <person name="Hayashi H."/>
            <person name="Hino K."/>
            <person name="Imai K.S."/>
            <person name="Inaba K."/>
            <person name="Kano S."/>
            <person name="Kobayashi K."/>
            <person name="Kobayashi M."/>
            <person name="Lee B.I."/>
            <person name="Makabe K.W."/>
            <person name="Manohar C."/>
            <person name="Matassi G."/>
            <person name="Medina M."/>
            <person name="Mochizuki Y."/>
            <person name="Mount S."/>
            <person name="Morishita T."/>
            <person name="Miura S."/>
            <person name="Nakayama A."/>
            <person name="Nishizaka S."/>
            <person name="Nomoto H."/>
            <person name="Ohta F."/>
            <person name="Oishi K."/>
            <person name="Rigoutsos I."/>
            <person name="Sano M."/>
            <person name="Sasaki A."/>
            <person name="Sasakura Y."/>
            <person name="Shoguchi E."/>
            <person name="Shin-i T."/>
            <person name="Spagnuolo A."/>
            <person name="Stainier D."/>
            <person name="Suzuki M.M."/>
            <person name="Tassy O."/>
            <person name="Takatori N."/>
            <person name="Tokuoka M."/>
            <person name="Yagi K."/>
            <person name="Yoshizaki F."/>
            <person name="Wada S."/>
            <person name="Zhang C."/>
            <person name="Hyatt P.D."/>
            <person name="Larimer F."/>
            <person name="Detter C."/>
            <person name="Doggett N."/>
            <person name="Glavina T."/>
            <person name="Hawkins T."/>
            <person name="Richardson P."/>
            <person name="Lucas S."/>
            <person name="Kohara Y."/>
            <person name="Levine M."/>
            <person name="Satoh N."/>
            <person name="Rokhsar D.S."/>
        </authorList>
    </citation>
    <scope>NUCLEOTIDE SEQUENCE [LARGE SCALE GENOMIC DNA]</scope>
</reference>
<organism evidence="12 13">
    <name type="scientific">Ciona intestinalis</name>
    <name type="common">Transparent sea squirt</name>
    <name type="synonym">Ascidia intestinalis</name>
    <dbReference type="NCBI Taxonomy" id="7719"/>
    <lineage>
        <taxon>Eukaryota</taxon>
        <taxon>Metazoa</taxon>
        <taxon>Chordata</taxon>
        <taxon>Tunicata</taxon>
        <taxon>Ascidiacea</taxon>
        <taxon>Phlebobranchia</taxon>
        <taxon>Cionidae</taxon>
        <taxon>Ciona</taxon>
    </lineage>
</organism>
<evidence type="ECO:0000256" key="6">
    <source>
        <dbReference type="ARBA" id="ARBA00022691"/>
    </source>
</evidence>
<evidence type="ECO:0000313" key="13">
    <source>
        <dbReference type="Proteomes" id="UP000008144"/>
    </source>
</evidence>
<feature type="zinc finger region" description="C3H1-type" evidence="9">
    <location>
        <begin position="449"/>
        <end position="479"/>
    </location>
</feature>
<reference evidence="12" key="3">
    <citation type="submission" date="2025-08" db="UniProtKB">
        <authorList>
            <consortium name="Ensembl"/>
        </authorList>
    </citation>
    <scope>IDENTIFICATION</scope>
</reference>
<dbReference type="GeneTree" id="ENSGT00390000000645"/>
<keyword evidence="9" id="KW-0862">Zinc</keyword>
<keyword evidence="4 10" id="KW-0489">Methyltransferase</keyword>
<reference evidence="12" key="2">
    <citation type="journal article" date="2008" name="Genome Biol.">
        <title>Improved genome assembly and evidence-based global gene model set for the chordate Ciona intestinalis: new insight into intron and operon populations.</title>
        <authorList>
            <person name="Satou Y."/>
            <person name="Mineta K."/>
            <person name="Ogasawara M."/>
            <person name="Sasakura Y."/>
            <person name="Shoguchi E."/>
            <person name="Ueno K."/>
            <person name="Yamada L."/>
            <person name="Matsumoto J."/>
            <person name="Wasserscheid J."/>
            <person name="Dewar K."/>
            <person name="Wiley G.B."/>
            <person name="Macmil S.L."/>
            <person name="Roe B.A."/>
            <person name="Zeller R.W."/>
            <person name="Hastings K.E."/>
            <person name="Lemaire P."/>
            <person name="Lindquist E."/>
            <person name="Endo T."/>
            <person name="Hotta K."/>
            <person name="Inaba K."/>
        </authorList>
    </citation>
    <scope>NUCLEOTIDE SEQUENCE [LARGE SCALE GENOMIC DNA]</scope>
    <source>
        <strain evidence="12">wild type</strain>
    </source>
</reference>
<evidence type="ECO:0000313" key="12">
    <source>
        <dbReference type="Ensembl" id="ENSCINP00000019933.3"/>
    </source>
</evidence>
<dbReference type="GO" id="GO:0141101">
    <property type="term" value="F:tRNA(Ser) (uridine(44)-2'-O-)-methyltransferase activity"/>
    <property type="evidence" value="ECO:0007669"/>
    <property type="project" value="UniProtKB-EC"/>
</dbReference>
<evidence type="ECO:0000259" key="11">
    <source>
        <dbReference type="PROSITE" id="PS50103"/>
    </source>
</evidence>
<evidence type="ECO:0000256" key="4">
    <source>
        <dbReference type="ARBA" id="ARBA00022603"/>
    </source>
</evidence>
<sequence length="479" mass="55834">MFNNHSCMLESESSITDEQYRITLFVFNKSQTENESKPNQLLTKFAKRSCHATRQWLTEKLFPLVCKWSNDENTKLPKDSKKFPTSLSLIDKEKYSILYQELKRKYGLELAKVWPEVTDPQKYVYEDVAIATYLLVLWEQERELLGTSKLQSFVDIGCGNGLLVHILNSEKHPGKGIDIRKRKVWEVLSKANLEEDVVTPEDLSTLQGYDWLLGNHSDELTPWIPVMASRCSYNTRYWVLPCCFFDFNCKFERSQSTNGQYRDYLNFVNSVGSECGFQVMEDVMRIPSTKRVCYVGMKKNYPKNEHSIKLQSIERYVTSRCDETKYENLNFVPRPKVEKIQNCTKMKRTVQQQIVETIVKKLLSVVNMKENIETGKSWNMGGSLPLHEAAALLDEKTRNEMKNECGGLQTLMRNYHQIFQIRNGNVQLRDWSLTQTRRKRKRKHLADSAVKTKQCWFHISHPDGCPLSNAKCNFLHGNQ</sequence>
<evidence type="ECO:0000256" key="3">
    <source>
        <dbReference type="ARBA" id="ARBA00022490"/>
    </source>
</evidence>
<reference evidence="12" key="4">
    <citation type="submission" date="2025-09" db="UniProtKB">
        <authorList>
            <consortium name="Ensembl"/>
        </authorList>
    </citation>
    <scope>IDENTIFICATION</scope>
</reference>
<dbReference type="GO" id="GO:0008270">
    <property type="term" value="F:zinc ion binding"/>
    <property type="evidence" value="ECO:0007669"/>
    <property type="project" value="UniProtKB-KW"/>
</dbReference>
<dbReference type="EC" id="2.1.1.211" evidence="10"/>
<keyword evidence="13" id="KW-1185">Reference proteome</keyword>
<keyword evidence="3 10" id="KW-0963">Cytoplasm</keyword>
<dbReference type="GO" id="GO:0016300">
    <property type="term" value="F:tRNA (uridine) methyltransferase activity"/>
    <property type="evidence" value="ECO:0000318"/>
    <property type="project" value="GO_Central"/>
</dbReference>
<keyword evidence="9" id="KW-0863">Zinc-finger</keyword>
<name>F6Y5N8_CIOIN</name>
<dbReference type="Proteomes" id="UP000008144">
    <property type="component" value="Chromosome 2"/>
</dbReference>
<evidence type="ECO:0000256" key="10">
    <source>
        <dbReference type="RuleBase" id="RU368004"/>
    </source>
</evidence>
<evidence type="ECO:0000256" key="7">
    <source>
        <dbReference type="ARBA" id="ARBA00022694"/>
    </source>
</evidence>
<dbReference type="PROSITE" id="PS50103">
    <property type="entry name" value="ZF_C3H1"/>
    <property type="match status" value="1"/>
</dbReference>
<comment type="catalytic activity">
    <reaction evidence="8 10">
        <text>uridine(44) in tRNA(Ser) + S-adenosyl-L-methionine = 2'-O-methyluridine(44) in tRNA(Ser) + S-adenosyl-L-homocysteine + H(+)</text>
        <dbReference type="Rhea" id="RHEA:43100"/>
        <dbReference type="Rhea" id="RHEA-COMP:10339"/>
        <dbReference type="Rhea" id="RHEA-COMP:10340"/>
        <dbReference type="ChEBI" id="CHEBI:15378"/>
        <dbReference type="ChEBI" id="CHEBI:57856"/>
        <dbReference type="ChEBI" id="CHEBI:59789"/>
        <dbReference type="ChEBI" id="CHEBI:65315"/>
        <dbReference type="ChEBI" id="CHEBI:74478"/>
        <dbReference type="EC" id="2.1.1.211"/>
    </reaction>
</comment>
<dbReference type="Ensembl" id="ENSCINT00000019933.3">
    <property type="protein sequence ID" value="ENSCINP00000019933.3"/>
    <property type="gene ID" value="ENSCING00000011437.2"/>
</dbReference>
<accession>F6Y5N8</accession>
<proteinExistence type="inferred from homology"/>
<dbReference type="InterPro" id="IPR011671">
    <property type="entry name" value="tRNA_uracil_MeTrfase"/>
</dbReference>
<keyword evidence="5 10" id="KW-0808">Transferase</keyword>
<dbReference type="STRING" id="7719.ENSCINP00000019933"/>
<evidence type="ECO:0000256" key="1">
    <source>
        <dbReference type="ARBA" id="ARBA00004496"/>
    </source>
</evidence>